<keyword evidence="1" id="KW-0732">Signal</keyword>
<evidence type="ECO:0000259" key="2">
    <source>
        <dbReference type="SMART" id="SM00062"/>
    </source>
</evidence>
<protein>
    <submittedName>
        <fullName evidence="3">Transporter substrate-binding domain-containing protein</fullName>
    </submittedName>
</protein>
<name>A0ABN2A0A7_9ACTN</name>
<dbReference type="SMART" id="SM00062">
    <property type="entry name" value="PBPb"/>
    <property type="match status" value="1"/>
</dbReference>
<dbReference type="PANTHER" id="PTHR35936:SF17">
    <property type="entry name" value="ARGININE-BINDING EXTRACELLULAR PROTEIN ARTP"/>
    <property type="match status" value="1"/>
</dbReference>
<dbReference type="Gene3D" id="3.40.190.10">
    <property type="entry name" value="Periplasmic binding protein-like II"/>
    <property type="match status" value="2"/>
</dbReference>
<evidence type="ECO:0000313" key="4">
    <source>
        <dbReference type="Proteomes" id="UP001500363"/>
    </source>
</evidence>
<evidence type="ECO:0000313" key="3">
    <source>
        <dbReference type="EMBL" id="GAA1508629.1"/>
    </source>
</evidence>
<dbReference type="EMBL" id="BAAANC010000001">
    <property type="protein sequence ID" value="GAA1508629.1"/>
    <property type="molecule type" value="Genomic_DNA"/>
</dbReference>
<comment type="caution">
    <text evidence="3">The sequence shown here is derived from an EMBL/GenBank/DDBJ whole genome shotgun (WGS) entry which is preliminary data.</text>
</comment>
<dbReference type="PANTHER" id="PTHR35936">
    <property type="entry name" value="MEMBRANE-BOUND LYTIC MUREIN TRANSGLYCOSYLASE F"/>
    <property type="match status" value="1"/>
</dbReference>
<dbReference type="RefSeq" id="WP_344167709.1">
    <property type="nucleotide sequence ID" value="NZ_BAAANC010000001.1"/>
</dbReference>
<organism evidence="3 4">
    <name type="scientific">Kribbella lupini</name>
    <dbReference type="NCBI Taxonomy" id="291602"/>
    <lineage>
        <taxon>Bacteria</taxon>
        <taxon>Bacillati</taxon>
        <taxon>Actinomycetota</taxon>
        <taxon>Actinomycetes</taxon>
        <taxon>Propionibacteriales</taxon>
        <taxon>Kribbellaceae</taxon>
        <taxon>Kribbella</taxon>
    </lineage>
</organism>
<gene>
    <name evidence="3" type="ORF">GCM10009741_01680</name>
</gene>
<sequence>MTIDVRDDLAPTGVLRASINLGNPVLAQGTPEQPGGVTVDLARELARRLELPVEFVCFQAARESFEALTDGRADLGFLAIEPARAGQVAFTTPYVIIEGVYVVPADSPITTPAEVDRPGIRVGVKEGSAYDLFLTRTLKHATIVRGAEGVDLFHTDSLDAGAGIRKPVEEFAARTPGTRVVPARFMEIRQAVCTPKRHADTTIWLTDQIENLKATGFVAASLKASGRLDAQVAPLSD</sequence>
<dbReference type="Proteomes" id="UP001500363">
    <property type="component" value="Unassembled WGS sequence"/>
</dbReference>
<dbReference type="SUPFAM" id="SSF53850">
    <property type="entry name" value="Periplasmic binding protein-like II"/>
    <property type="match status" value="1"/>
</dbReference>
<feature type="domain" description="Solute-binding protein family 3/N-terminal" evidence="2">
    <location>
        <begin position="14"/>
        <end position="228"/>
    </location>
</feature>
<dbReference type="Pfam" id="PF00497">
    <property type="entry name" value="SBP_bac_3"/>
    <property type="match status" value="1"/>
</dbReference>
<evidence type="ECO:0000256" key="1">
    <source>
        <dbReference type="ARBA" id="ARBA00022729"/>
    </source>
</evidence>
<proteinExistence type="predicted"/>
<keyword evidence="4" id="KW-1185">Reference proteome</keyword>
<reference evidence="3 4" key="1">
    <citation type="journal article" date="2019" name="Int. J. Syst. Evol. Microbiol.">
        <title>The Global Catalogue of Microorganisms (GCM) 10K type strain sequencing project: providing services to taxonomists for standard genome sequencing and annotation.</title>
        <authorList>
            <consortium name="The Broad Institute Genomics Platform"/>
            <consortium name="The Broad Institute Genome Sequencing Center for Infectious Disease"/>
            <person name="Wu L."/>
            <person name="Ma J."/>
        </authorList>
    </citation>
    <scope>NUCLEOTIDE SEQUENCE [LARGE SCALE GENOMIC DNA]</scope>
    <source>
        <strain evidence="3 4">JCM 14303</strain>
    </source>
</reference>
<accession>A0ABN2A0A7</accession>
<dbReference type="InterPro" id="IPR001638">
    <property type="entry name" value="Solute-binding_3/MltF_N"/>
</dbReference>